<evidence type="ECO:0000313" key="3">
    <source>
        <dbReference type="Proteomes" id="UP000492820"/>
    </source>
</evidence>
<accession>A0A068WZN6</accession>
<feature type="compositionally biased region" description="Acidic residues" evidence="1">
    <location>
        <begin position="54"/>
        <end position="78"/>
    </location>
</feature>
<evidence type="ECO:0000256" key="1">
    <source>
        <dbReference type="SAM" id="MobiDB-lite"/>
    </source>
</evidence>
<reference evidence="2 3" key="1">
    <citation type="journal article" date="2013" name="Nature">
        <title>The genomes of four tapeworm species reveal adaptations to parasitism.</title>
        <authorList>
            <person name="Tsai I.J."/>
            <person name="Zarowiecki M."/>
            <person name="Holroyd N."/>
            <person name="Garciarrubio A."/>
            <person name="Sanchez-Flores A."/>
            <person name="Brooks K.L."/>
            <person name="Tracey A."/>
            <person name="Bobes R.J."/>
            <person name="Fragoso G."/>
            <person name="Sciutto E."/>
            <person name="Aslett M."/>
            <person name="Beasley H."/>
            <person name="Bennett H.M."/>
            <person name="Cai J."/>
            <person name="Camicia F."/>
            <person name="Clark R."/>
            <person name="Cucher M."/>
            <person name="De Silva N."/>
            <person name="Day T.A."/>
            <person name="Deplazes P."/>
            <person name="Estrada K."/>
            <person name="Fernandez C."/>
            <person name="Holland P.W."/>
            <person name="Hou J."/>
            <person name="Hu S."/>
            <person name="Huckvale T."/>
            <person name="Hung S.S."/>
            <person name="Kamenetzky L."/>
            <person name="Keane J.A."/>
            <person name="Kiss F."/>
            <person name="Koziol U."/>
            <person name="Lambert O."/>
            <person name="Liu K."/>
            <person name="Luo X."/>
            <person name="Luo Y."/>
            <person name="Macchiaroli N."/>
            <person name="Nichol S."/>
            <person name="Paps J."/>
            <person name="Parkinson J."/>
            <person name="Pouchkina-Stantcheva N."/>
            <person name="Riddiford N."/>
            <person name="Rosenzvit M."/>
            <person name="Salinas G."/>
            <person name="Wasmuth J.D."/>
            <person name="Zamanian M."/>
            <person name="Zheng Y."/>
            <person name="Cai X."/>
            <person name="Soberon X."/>
            <person name="Olson P.D."/>
            <person name="Laclette J.P."/>
            <person name="Brehm K."/>
            <person name="Berriman M."/>
            <person name="Garciarrubio A."/>
            <person name="Bobes R.J."/>
            <person name="Fragoso G."/>
            <person name="Sanchez-Flores A."/>
            <person name="Estrada K."/>
            <person name="Cevallos M.A."/>
            <person name="Morett E."/>
            <person name="Gonzalez V."/>
            <person name="Portillo T."/>
            <person name="Ochoa-Leyva A."/>
            <person name="Jose M.V."/>
            <person name="Sciutto E."/>
            <person name="Landa A."/>
            <person name="Jimenez L."/>
            <person name="Valdes V."/>
            <person name="Carrero J.C."/>
            <person name="Larralde C."/>
            <person name="Morales-Montor J."/>
            <person name="Limon-Lason J."/>
            <person name="Soberon X."/>
            <person name="Laclette J.P."/>
        </authorList>
    </citation>
    <scope>NUCLEOTIDE SEQUENCE [LARGE SCALE GENOMIC DNA]</scope>
</reference>
<evidence type="ECO:0000313" key="4">
    <source>
        <dbReference type="WBParaSite" id="EgrG_000135600"/>
    </source>
</evidence>
<reference evidence="4" key="3">
    <citation type="submission" date="2020-10" db="UniProtKB">
        <authorList>
            <consortium name="WormBaseParasite"/>
        </authorList>
    </citation>
    <scope>IDENTIFICATION</scope>
</reference>
<dbReference type="Proteomes" id="UP000492820">
    <property type="component" value="Unassembled WGS sequence"/>
</dbReference>
<dbReference type="WBParaSite" id="EgrG_000135600">
    <property type="protein sequence ID" value="EgrG_000135600"/>
    <property type="gene ID" value="EgrG_000135600"/>
</dbReference>
<protein>
    <submittedName>
        <fullName evidence="2 4">Expressed protein</fullName>
    </submittedName>
</protein>
<feature type="compositionally biased region" description="Basic and acidic residues" evidence="1">
    <location>
        <begin position="21"/>
        <end position="32"/>
    </location>
</feature>
<organism evidence="2">
    <name type="scientific">Echinococcus granulosus</name>
    <name type="common">Hydatid tapeworm</name>
    <dbReference type="NCBI Taxonomy" id="6210"/>
    <lineage>
        <taxon>Eukaryota</taxon>
        <taxon>Metazoa</taxon>
        <taxon>Spiralia</taxon>
        <taxon>Lophotrochozoa</taxon>
        <taxon>Platyhelminthes</taxon>
        <taxon>Cestoda</taxon>
        <taxon>Eucestoda</taxon>
        <taxon>Cyclophyllidea</taxon>
        <taxon>Taeniidae</taxon>
        <taxon>Echinococcus</taxon>
        <taxon>Echinococcus granulosus group</taxon>
    </lineage>
</organism>
<reference evidence="2" key="2">
    <citation type="submission" date="2014-06" db="EMBL/GenBank/DDBJ databases">
        <authorList>
            <person name="Aslett M."/>
        </authorList>
    </citation>
    <scope>NUCLEOTIDE SEQUENCE</scope>
</reference>
<name>A0A068WZN6_ECHGR</name>
<proteinExistence type="predicted"/>
<gene>
    <name evidence="2" type="ORF">EgrG_000135600</name>
</gene>
<dbReference type="AlphaFoldDB" id="A0A068WZN6"/>
<sequence>MEDVQTAVCVKGVVSMMIERTSPHRCEHDKRRFASSGRGTDRGASRSSSGDGGGGDDDDDDGGDCVDDDNDGGGDGDGDGDHDGGGSCDCGCCSAYGKPVPSHSQLYPRRQ</sequence>
<dbReference type="EMBL" id="LK028596">
    <property type="protein sequence ID" value="CDS23966.1"/>
    <property type="molecule type" value="Genomic_DNA"/>
</dbReference>
<evidence type="ECO:0000313" key="2">
    <source>
        <dbReference type="EMBL" id="CDS23966.1"/>
    </source>
</evidence>
<feature type="region of interest" description="Disordered" evidence="1">
    <location>
        <begin position="20"/>
        <end position="80"/>
    </location>
</feature>